<sequence length="123" mass="13947">MYFLEDGRCLEQKFRLGSGQNGLTYIKHEYGGALDKVTYSSLYSKLVGLLYHLAKPYSANGNPLVQPFFQSNMNRYKTMGKRHVAISKIGTTPTCQTIVLRSYSLEILDPKEVLFTLDTKSKL</sequence>
<accession>A0AAN9KYP3</accession>
<dbReference type="EMBL" id="JAYMYQ010000006">
    <property type="protein sequence ID" value="KAK7324877.1"/>
    <property type="molecule type" value="Genomic_DNA"/>
</dbReference>
<comment type="caution">
    <text evidence="1">The sequence shown here is derived from an EMBL/GenBank/DDBJ whole genome shotgun (WGS) entry which is preliminary data.</text>
</comment>
<evidence type="ECO:0000313" key="1">
    <source>
        <dbReference type="EMBL" id="KAK7324877.1"/>
    </source>
</evidence>
<dbReference type="Proteomes" id="UP001367508">
    <property type="component" value="Unassembled WGS sequence"/>
</dbReference>
<organism evidence="1 2">
    <name type="scientific">Canavalia gladiata</name>
    <name type="common">Sword bean</name>
    <name type="synonym">Dolichos gladiatus</name>
    <dbReference type="NCBI Taxonomy" id="3824"/>
    <lineage>
        <taxon>Eukaryota</taxon>
        <taxon>Viridiplantae</taxon>
        <taxon>Streptophyta</taxon>
        <taxon>Embryophyta</taxon>
        <taxon>Tracheophyta</taxon>
        <taxon>Spermatophyta</taxon>
        <taxon>Magnoliopsida</taxon>
        <taxon>eudicotyledons</taxon>
        <taxon>Gunneridae</taxon>
        <taxon>Pentapetalae</taxon>
        <taxon>rosids</taxon>
        <taxon>fabids</taxon>
        <taxon>Fabales</taxon>
        <taxon>Fabaceae</taxon>
        <taxon>Papilionoideae</taxon>
        <taxon>50 kb inversion clade</taxon>
        <taxon>NPAAA clade</taxon>
        <taxon>indigoferoid/millettioid clade</taxon>
        <taxon>Phaseoleae</taxon>
        <taxon>Canavalia</taxon>
    </lineage>
</organism>
<protein>
    <submittedName>
        <fullName evidence="1">Uncharacterized protein</fullName>
    </submittedName>
</protein>
<keyword evidence="2" id="KW-1185">Reference proteome</keyword>
<name>A0AAN9KYP3_CANGL</name>
<evidence type="ECO:0000313" key="2">
    <source>
        <dbReference type="Proteomes" id="UP001367508"/>
    </source>
</evidence>
<dbReference type="AlphaFoldDB" id="A0AAN9KYP3"/>
<gene>
    <name evidence="1" type="ORF">VNO77_28778</name>
</gene>
<reference evidence="1 2" key="1">
    <citation type="submission" date="2024-01" db="EMBL/GenBank/DDBJ databases">
        <title>The genomes of 5 underutilized Papilionoideae crops provide insights into root nodulation and disease resistanc.</title>
        <authorList>
            <person name="Jiang F."/>
        </authorList>
    </citation>
    <scope>NUCLEOTIDE SEQUENCE [LARGE SCALE GENOMIC DNA]</scope>
    <source>
        <strain evidence="1">LVBAO_FW01</strain>
        <tissue evidence="1">Leaves</tissue>
    </source>
</reference>
<proteinExistence type="predicted"/>